<accession>A0AAD7ATA7</accession>
<gene>
    <name evidence="2" type="ORF">DFH08DRAFT_828751</name>
</gene>
<dbReference type="EMBL" id="JARIHO010000001">
    <property type="protein sequence ID" value="KAJ7367534.1"/>
    <property type="molecule type" value="Genomic_DNA"/>
</dbReference>
<reference evidence="2" key="1">
    <citation type="submission" date="2023-03" db="EMBL/GenBank/DDBJ databases">
        <title>Massive genome expansion in bonnet fungi (Mycena s.s.) driven by repeated elements and novel gene families across ecological guilds.</title>
        <authorList>
            <consortium name="Lawrence Berkeley National Laboratory"/>
            <person name="Harder C.B."/>
            <person name="Miyauchi S."/>
            <person name="Viragh M."/>
            <person name="Kuo A."/>
            <person name="Thoen E."/>
            <person name="Andreopoulos B."/>
            <person name="Lu D."/>
            <person name="Skrede I."/>
            <person name="Drula E."/>
            <person name="Henrissat B."/>
            <person name="Morin E."/>
            <person name="Kohler A."/>
            <person name="Barry K."/>
            <person name="LaButti K."/>
            <person name="Morin E."/>
            <person name="Salamov A."/>
            <person name="Lipzen A."/>
            <person name="Mereny Z."/>
            <person name="Hegedus B."/>
            <person name="Baldrian P."/>
            <person name="Stursova M."/>
            <person name="Weitz H."/>
            <person name="Taylor A."/>
            <person name="Grigoriev I.V."/>
            <person name="Nagy L.G."/>
            <person name="Martin F."/>
            <person name="Kauserud H."/>
        </authorList>
    </citation>
    <scope>NUCLEOTIDE SEQUENCE</scope>
    <source>
        <strain evidence="2">CBHHK002</strain>
    </source>
</reference>
<proteinExistence type="predicted"/>
<feature type="compositionally biased region" description="Basic and acidic residues" evidence="1">
    <location>
        <begin position="69"/>
        <end position="99"/>
    </location>
</feature>
<evidence type="ECO:0000313" key="3">
    <source>
        <dbReference type="Proteomes" id="UP001218218"/>
    </source>
</evidence>
<comment type="caution">
    <text evidence="2">The sequence shown here is derived from an EMBL/GenBank/DDBJ whole genome shotgun (WGS) entry which is preliminary data.</text>
</comment>
<keyword evidence="3" id="KW-1185">Reference proteome</keyword>
<dbReference type="AlphaFoldDB" id="A0AAD7ATA7"/>
<name>A0AAD7ATA7_9AGAR</name>
<protein>
    <submittedName>
        <fullName evidence="2">Uncharacterized protein</fullName>
    </submittedName>
</protein>
<sequence length="287" mass="31706">MDLQLDNGKLKGCAVKTEKESARFEQEDMESLKIEITSASLKVEECQAVGSLKIEPLDQSVEYPEVEDKESPKVEHDEASPTTEENKESYKNEDNKNSEALEIGCSDSQCALKPIQSENVPGFNHRVNYEEKPLKVEVKSELMDVDYADLTQMELGPSAGNVEEIGSDCGVASTPPQDDDAARVAFLHGSERHPTPPSDLGSDDDVRMDAEDHVSPERAARTVDEISTVGRATSVPRQLVIQDEHTEMGIDSVSNTTDKARPEKRRRMHMDYVFCSFRSGGQSADGQ</sequence>
<evidence type="ECO:0000256" key="1">
    <source>
        <dbReference type="SAM" id="MobiDB-lite"/>
    </source>
</evidence>
<feature type="region of interest" description="Disordered" evidence="1">
    <location>
        <begin position="57"/>
        <end position="99"/>
    </location>
</feature>
<feature type="compositionally biased region" description="Basic and acidic residues" evidence="1">
    <location>
        <begin position="204"/>
        <end position="221"/>
    </location>
</feature>
<dbReference type="Proteomes" id="UP001218218">
    <property type="component" value="Unassembled WGS sequence"/>
</dbReference>
<organism evidence="2 3">
    <name type="scientific">Mycena albidolilacea</name>
    <dbReference type="NCBI Taxonomy" id="1033008"/>
    <lineage>
        <taxon>Eukaryota</taxon>
        <taxon>Fungi</taxon>
        <taxon>Dikarya</taxon>
        <taxon>Basidiomycota</taxon>
        <taxon>Agaricomycotina</taxon>
        <taxon>Agaricomycetes</taxon>
        <taxon>Agaricomycetidae</taxon>
        <taxon>Agaricales</taxon>
        <taxon>Marasmiineae</taxon>
        <taxon>Mycenaceae</taxon>
        <taxon>Mycena</taxon>
    </lineage>
</organism>
<feature type="region of interest" description="Disordered" evidence="1">
    <location>
        <begin position="158"/>
        <end position="221"/>
    </location>
</feature>
<feature type="region of interest" description="Disordered" evidence="1">
    <location>
        <begin position="242"/>
        <end position="265"/>
    </location>
</feature>
<evidence type="ECO:0000313" key="2">
    <source>
        <dbReference type="EMBL" id="KAJ7367534.1"/>
    </source>
</evidence>